<gene>
    <name evidence="3" type="ORF">GIB67_007207</name>
</gene>
<dbReference type="InterPro" id="IPR052806">
    <property type="entry name" value="Fasciclin-like_AGP"/>
</dbReference>
<protein>
    <recommendedName>
        <fullName evidence="2">FAS1 domain-containing protein</fullName>
    </recommendedName>
</protein>
<accession>A0A7J7NWW6</accession>
<dbReference type="InterPro" id="IPR036378">
    <property type="entry name" value="FAS1_dom_sf"/>
</dbReference>
<reference evidence="3 4" key="1">
    <citation type="journal article" date="2020" name="IScience">
        <title>Genome Sequencing of the Endangered Kingdonia uniflora (Circaeasteraceae, Ranunculales) Reveals Potential Mechanisms of Evolutionary Specialization.</title>
        <authorList>
            <person name="Sun Y."/>
            <person name="Deng T."/>
            <person name="Zhang A."/>
            <person name="Moore M.J."/>
            <person name="Landis J.B."/>
            <person name="Lin N."/>
            <person name="Zhang H."/>
            <person name="Zhang X."/>
            <person name="Huang J."/>
            <person name="Zhang X."/>
            <person name="Sun H."/>
            <person name="Wang H."/>
        </authorList>
    </citation>
    <scope>NUCLEOTIDE SEQUENCE [LARGE SCALE GENOMIC DNA]</scope>
    <source>
        <strain evidence="3">TB1705</strain>
        <tissue evidence="3">Leaf</tissue>
    </source>
</reference>
<name>A0A7J7NWW6_9MAGN</name>
<dbReference type="InterPro" id="IPR000782">
    <property type="entry name" value="FAS1_domain"/>
</dbReference>
<evidence type="ECO:0000256" key="1">
    <source>
        <dbReference type="ARBA" id="ARBA00007843"/>
    </source>
</evidence>
<organism evidence="3 4">
    <name type="scientific">Kingdonia uniflora</name>
    <dbReference type="NCBI Taxonomy" id="39325"/>
    <lineage>
        <taxon>Eukaryota</taxon>
        <taxon>Viridiplantae</taxon>
        <taxon>Streptophyta</taxon>
        <taxon>Embryophyta</taxon>
        <taxon>Tracheophyta</taxon>
        <taxon>Spermatophyta</taxon>
        <taxon>Magnoliopsida</taxon>
        <taxon>Ranunculales</taxon>
        <taxon>Circaeasteraceae</taxon>
        <taxon>Kingdonia</taxon>
    </lineage>
</organism>
<evidence type="ECO:0000313" key="3">
    <source>
        <dbReference type="EMBL" id="KAF6171686.1"/>
    </source>
</evidence>
<proteinExistence type="inferred from homology"/>
<dbReference type="SUPFAM" id="SSF82153">
    <property type="entry name" value="FAS1 domain"/>
    <property type="match status" value="2"/>
</dbReference>
<sequence length="402" mass="43662">MTIITIASLCFTSNATSMDSSTIEASTTASDFFNSDSSPASSPSSSLSHESAVTFTPTTLLEPILTNLGFQELAMAVPSLSDSAYMTWNGPSTIFAPSDSSIRTCVGSCSVPQLLREHIVPGIFSIDYLRKLAFGTKLETMSPGRCITITSASNVSKQREEKIIFVGGVEITHPDVFYNGLIVVHRLQGFISHLSPFSCNVERVSSLSFSPQPQPQPQSNLVSERSPAIMRLMLRDAMLRLHNNGFSILSLGLRVKYSDLIGLQNVTIFALEDATIFAGGHSFVSHMRFHIVPNRLLMYADLMKLSAGTMLPTLEPGQNLLVTSSGGAQMRINYVRIKSPDVMYNLKIVVHSVFLPFPHLHPVPTDYRNFNSDDVTGVIGDACVANEKDGTCIVATAPTMSV</sequence>
<dbReference type="AlphaFoldDB" id="A0A7J7NWW6"/>
<dbReference type="PROSITE" id="PS50213">
    <property type="entry name" value="FAS1"/>
    <property type="match status" value="1"/>
</dbReference>
<evidence type="ECO:0000313" key="4">
    <source>
        <dbReference type="Proteomes" id="UP000541444"/>
    </source>
</evidence>
<keyword evidence="4" id="KW-1185">Reference proteome</keyword>
<dbReference type="OrthoDB" id="765989at2759"/>
<dbReference type="EMBL" id="JACGCM010000455">
    <property type="protein sequence ID" value="KAF6171686.1"/>
    <property type="molecule type" value="Genomic_DNA"/>
</dbReference>
<dbReference type="PANTHER" id="PTHR33985:SF2">
    <property type="entry name" value="EXPRESSED PROTEIN"/>
    <property type="match status" value="1"/>
</dbReference>
<dbReference type="Gene3D" id="2.30.180.10">
    <property type="entry name" value="FAS1 domain"/>
    <property type="match status" value="1"/>
</dbReference>
<dbReference type="Proteomes" id="UP000541444">
    <property type="component" value="Unassembled WGS sequence"/>
</dbReference>
<feature type="domain" description="FAS1" evidence="2">
    <location>
        <begin position="57"/>
        <end position="190"/>
    </location>
</feature>
<dbReference type="SMART" id="SM00554">
    <property type="entry name" value="FAS1"/>
    <property type="match status" value="2"/>
</dbReference>
<dbReference type="PANTHER" id="PTHR33985">
    <property type="entry name" value="OS02G0491300 PROTEIN-RELATED"/>
    <property type="match status" value="1"/>
</dbReference>
<evidence type="ECO:0000259" key="2">
    <source>
        <dbReference type="PROSITE" id="PS50213"/>
    </source>
</evidence>
<comment type="similarity">
    <text evidence="1">Belongs to the fasciclin-like AGP family.</text>
</comment>
<comment type="caution">
    <text evidence="3">The sequence shown here is derived from an EMBL/GenBank/DDBJ whole genome shotgun (WGS) entry which is preliminary data.</text>
</comment>